<proteinExistence type="predicted"/>
<dbReference type="EMBL" id="GEGO01006040">
    <property type="protein sequence ID" value="JAR89364.1"/>
    <property type="molecule type" value="Transcribed_RNA"/>
</dbReference>
<name>A0A147BF41_IXORI</name>
<dbReference type="AlphaFoldDB" id="A0A147BF41"/>
<protein>
    <submittedName>
        <fullName evidence="1">Putative secreted protein</fullName>
    </submittedName>
</protein>
<evidence type="ECO:0000313" key="1">
    <source>
        <dbReference type="EMBL" id="JAR89364.1"/>
    </source>
</evidence>
<organism evidence="1">
    <name type="scientific">Ixodes ricinus</name>
    <name type="common">Common tick</name>
    <name type="synonym">Acarus ricinus</name>
    <dbReference type="NCBI Taxonomy" id="34613"/>
    <lineage>
        <taxon>Eukaryota</taxon>
        <taxon>Metazoa</taxon>
        <taxon>Ecdysozoa</taxon>
        <taxon>Arthropoda</taxon>
        <taxon>Chelicerata</taxon>
        <taxon>Arachnida</taxon>
        <taxon>Acari</taxon>
        <taxon>Parasitiformes</taxon>
        <taxon>Ixodida</taxon>
        <taxon>Ixodoidea</taxon>
        <taxon>Ixodidae</taxon>
        <taxon>Ixodinae</taxon>
        <taxon>Ixodes</taxon>
    </lineage>
</organism>
<feature type="non-terminal residue" evidence="1">
    <location>
        <position position="114"/>
    </location>
</feature>
<sequence length="114" mass="13294">MEPLLTALFCVSSSSEPRMLLFLRTRLVAQVAGPSEGEEKTQQKLLLTEKKNYKYKVVRKKKNKKKRREASRRYSFAFVAHSPKMPKTPSQYGVRTIRLTLQRDVLFFLGLLLF</sequence>
<reference evidence="1" key="1">
    <citation type="journal article" date="2018" name="PLoS Negl. Trop. Dis.">
        <title>Sialome diversity of ticks revealed by RNAseq of single tick salivary glands.</title>
        <authorList>
            <person name="Perner J."/>
            <person name="Kropackova S."/>
            <person name="Kopacek P."/>
            <person name="Ribeiro J.M."/>
        </authorList>
    </citation>
    <scope>NUCLEOTIDE SEQUENCE</scope>
    <source>
        <strain evidence="1">Siblings of single egg batch collected in Ceske Budejovice</strain>
        <tissue evidence="1">Salivary glands</tissue>
    </source>
</reference>
<accession>A0A147BF41</accession>